<feature type="domain" description="Glutamate-ammonia ligase adenylyltransferase repeated" evidence="7">
    <location>
        <begin position="80"/>
        <end position="336"/>
    </location>
</feature>
<gene>
    <name evidence="9" type="ORF">GCM10009749_22490</name>
</gene>
<dbReference type="InterPro" id="IPR005190">
    <property type="entry name" value="GlnE_rpt_dom"/>
</dbReference>
<evidence type="ECO:0000259" key="7">
    <source>
        <dbReference type="Pfam" id="PF03710"/>
    </source>
</evidence>
<dbReference type="Pfam" id="PF03710">
    <property type="entry name" value="GlnE"/>
    <property type="match status" value="2"/>
</dbReference>
<dbReference type="PANTHER" id="PTHR30621:SF0">
    <property type="entry name" value="BIFUNCTIONAL GLUTAMINE SYNTHETASE ADENYLYLTRANSFERASE_ADENYLYL-REMOVING ENZYME"/>
    <property type="match status" value="1"/>
</dbReference>
<comment type="caution">
    <text evidence="9">The sequence shown here is derived from an EMBL/GenBank/DDBJ whole genome shotgun (WGS) entry which is preliminary data.</text>
</comment>
<evidence type="ECO:0000313" key="10">
    <source>
        <dbReference type="Proteomes" id="UP001500002"/>
    </source>
</evidence>
<dbReference type="SUPFAM" id="SSF81301">
    <property type="entry name" value="Nucleotidyltransferase"/>
    <property type="match status" value="2"/>
</dbReference>
<keyword evidence="4" id="KW-0067">ATP-binding</keyword>
<protein>
    <submittedName>
        <fullName evidence="9">Bifunctional [glutamine synthetase] adenylyltransferase/[glutamine synthetase]-adenylyl-L-tyrosine phosphorylase</fullName>
    </submittedName>
</protein>
<dbReference type="Gene3D" id="1.20.120.330">
    <property type="entry name" value="Nucleotidyltransferases domain 2"/>
    <property type="match status" value="2"/>
</dbReference>
<keyword evidence="10" id="KW-1185">Reference proteome</keyword>
<dbReference type="GO" id="GO:0016779">
    <property type="term" value="F:nucleotidyltransferase activity"/>
    <property type="evidence" value="ECO:0007669"/>
    <property type="project" value="UniProtKB-KW"/>
</dbReference>
<accession>A0ABP4YH14</accession>
<dbReference type="SUPFAM" id="SSF81593">
    <property type="entry name" value="Nucleotidyltransferase substrate binding subunit/domain"/>
    <property type="match status" value="2"/>
</dbReference>
<dbReference type="InterPro" id="IPR013546">
    <property type="entry name" value="PII_UdlTrfase/GS_AdlTrfase"/>
</dbReference>
<evidence type="ECO:0000256" key="5">
    <source>
        <dbReference type="ARBA" id="ARBA00022842"/>
    </source>
</evidence>
<dbReference type="Gene3D" id="1.20.120.1510">
    <property type="match status" value="1"/>
</dbReference>
<keyword evidence="5" id="KW-0460">Magnesium</keyword>
<keyword evidence="3" id="KW-0547">Nucleotide-binding</keyword>
<dbReference type="InterPro" id="IPR043519">
    <property type="entry name" value="NT_sf"/>
</dbReference>
<feature type="domain" description="PII-uridylyltransferase/Glutamine-synthetase adenylyltransferase" evidence="8">
    <location>
        <begin position="867"/>
        <end position="993"/>
    </location>
</feature>
<evidence type="ECO:0000256" key="2">
    <source>
        <dbReference type="ARBA" id="ARBA00022695"/>
    </source>
</evidence>
<name>A0ABP4YH14_9MICO</name>
<evidence type="ECO:0000256" key="4">
    <source>
        <dbReference type="ARBA" id="ARBA00022840"/>
    </source>
</evidence>
<evidence type="ECO:0000256" key="6">
    <source>
        <dbReference type="ARBA" id="ARBA00023268"/>
    </source>
</evidence>
<evidence type="ECO:0000256" key="1">
    <source>
        <dbReference type="ARBA" id="ARBA00022679"/>
    </source>
</evidence>
<reference evidence="10" key="1">
    <citation type="journal article" date="2019" name="Int. J. Syst. Evol. Microbiol.">
        <title>The Global Catalogue of Microorganisms (GCM) 10K type strain sequencing project: providing services to taxonomists for standard genome sequencing and annotation.</title>
        <authorList>
            <consortium name="The Broad Institute Genomics Platform"/>
            <consortium name="The Broad Institute Genome Sequencing Center for Infectious Disease"/>
            <person name="Wu L."/>
            <person name="Ma J."/>
        </authorList>
    </citation>
    <scope>NUCLEOTIDE SEQUENCE [LARGE SCALE GENOMIC DNA]</scope>
    <source>
        <strain evidence="10">JCM 14322</strain>
    </source>
</reference>
<keyword evidence="1" id="KW-0808">Transferase</keyword>
<evidence type="ECO:0000313" key="9">
    <source>
        <dbReference type="EMBL" id="GAA1812738.1"/>
    </source>
</evidence>
<dbReference type="CDD" id="cd05401">
    <property type="entry name" value="NT_GlnE_GlnD_like"/>
    <property type="match status" value="2"/>
</dbReference>
<dbReference type="PANTHER" id="PTHR30621">
    <property type="entry name" value="GLUTAMINE SYNTHETASE ADENYLYLTRANSFERASE"/>
    <property type="match status" value="1"/>
</dbReference>
<evidence type="ECO:0000256" key="3">
    <source>
        <dbReference type="ARBA" id="ARBA00022741"/>
    </source>
</evidence>
<keyword evidence="6" id="KW-0511">Multifunctional enzyme</keyword>
<dbReference type="NCBIfam" id="NF010707">
    <property type="entry name" value="PRK14109.1"/>
    <property type="match status" value="1"/>
</dbReference>
<proteinExistence type="predicted"/>
<dbReference type="Pfam" id="PF08335">
    <property type="entry name" value="GlnD_UR_UTase"/>
    <property type="match status" value="2"/>
</dbReference>
<keyword evidence="2 9" id="KW-0548">Nucleotidyltransferase</keyword>
<dbReference type="Proteomes" id="UP001500002">
    <property type="component" value="Unassembled WGS sequence"/>
</dbReference>
<dbReference type="InterPro" id="IPR023057">
    <property type="entry name" value="GlnE"/>
</dbReference>
<dbReference type="EMBL" id="BAAANJ010000007">
    <property type="protein sequence ID" value="GAA1812738.1"/>
    <property type="molecule type" value="Genomic_DNA"/>
</dbReference>
<sequence>MTRQVPTLARLARAGFDELDRAAAGIEALTAATSVSAEHLLEAFSLAADPDEALIAVQRLHDRAPAEVAAVLLHHASAGRMARLLGASRGLGDFLLRHPSEMALFHEVPAPPPGVDESRSALLASLDEPRDAGRAADAEAAATRIRVRYRRLLAGIALYDLTRADAVDVVDAIGTGLADLAGATLDAAIEAARRLVSRSDGDSASHGTFPAAEVAATRLAVIGMGKAGARELNYVSDVDVIFVAESGDEAIVSTPRALDIATRLAMTAMRLISEAGIEPPLWEVDPNLRPEGKDGALVRTLESHLQYYERWAKSWEFQALLKARPLAGDAALGARYAAGVAPKVWSSSSREGFVESVQRMRERVTAHIPADEIDVQIKLGPGGLRDIEFTVQLLQLVHGATDDAIRQPGTLAALSALAERGYVGREEAAEFSRDYRILRVLEHRMQLDRLRRTHLMPRDERSLRVLARASGLGRNAAELQTVWQNTRQRVRGLHERLFYRPLLSAVAALPASGLELTSEQAEARLAAIGFHDPRGALAHIAALTAGVSRRAAIQRHLMPVLISWFADGTDPDFGLLSFRRLSDTLGTTHWYLRLLRDSSDAALRLTRVLSGSRFAAALLERSPEAVAWLEDVSELRPRSLSSLEEESRAVLRRHEQPDAAAKIFRAMRRREVLRLALAAILDMCTVEELGHGLSDVTANHIASLVEAIRGDDPDGIEFAVIGMGRFGGRELGLGSDADIIYVYRAIGADADADSAHRRALKIVADLVRLSEDARLPFELDADLRPEGRNGVVARSLDAYRAYYARWSLTWEAQALLRARGVAGDAALIADFTELADSVRYPAHISDQDVREVKRIKARVENERLPQAADPTRHLKLGRGSLSDVEWFVQLEQLKHGASVADLRTPSTLGALQAAAEHGYIDASDAEVLRAAWVFASRSRSALTLWLDRTTDVLPVERSQLEGVARIMGYPPGSGAQLEHDYLQVTRRARAVFERGFYGVEPRREPTTG</sequence>
<feature type="domain" description="PII-uridylyltransferase/Glutamine-synthetase adenylyltransferase" evidence="8">
    <location>
        <begin position="359"/>
        <end position="498"/>
    </location>
</feature>
<feature type="domain" description="Glutamate-ammonia ligase adenylyltransferase repeated" evidence="7">
    <location>
        <begin position="604"/>
        <end position="832"/>
    </location>
</feature>
<evidence type="ECO:0000259" key="8">
    <source>
        <dbReference type="Pfam" id="PF08335"/>
    </source>
</evidence>
<dbReference type="RefSeq" id="WP_344296208.1">
    <property type="nucleotide sequence ID" value="NZ_BAAANJ010000007.1"/>
</dbReference>
<organism evidence="9 10">
    <name type="scientific">Agromyces neolithicus</name>
    <dbReference type="NCBI Taxonomy" id="269420"/>
    <lineage>
        <taxon>Bacteria</taxon>
        <taxon>Bacillati</taxon>
        <taxon>Actinomycetota</taxon>
        <taxon>Actinomycetes</taxon>
        <taxon>Micrococcales</taxon>
        <taxon>Microbacteriaceae</taxon>
        <taxon>Agromyces</taxon>
    </lineage>
</organism>
<dbReference type="Gene3D" id="3.30.460.10">
    <property type="entry name" value="Beta Polymerase, domain 2"/>
    <property type="match status" value="2"/>
</dbReference>